<evidence type="ECO:0000313" key="2">
    <source>
        <dbReference type="Proteomes" id="UP000241885"/>
    </source>
</evidence>
<dbReference type="Pfam" id="PF13279">
    <property type="entry name" value="4HBT_2"/>
    <property type="match status" value="1"/>
</dbReference>
<dbReference type="Proteomes" id="UP000241885">
    <property type="component" value="Chromosome"/>
</dbReference>
<dbReference type="SUPFAM" id="SSF54637">
    <property type="entry name" value="Thioesterase/thiol ester dehydrase-isomerase"/>
    <property type="match status" value="1"/>
</dbReference>
<accession>A0A2R4BKL0</accession>
<protein>
    <submittedName>
        <fullName evidence="1">4-hydroxybenzoyl-CoA thioesterase family active site</fullName>
    </submittedName>
</protein>
<keyword evidence="2" id="KW-1185">Reference proteome</keyword>
<dbReference type="InterPro" id="IPR029069">
    <property type="entry name" value="HotDog_dom_sf"/>
</dbReference>
<name>A0A2R4BKL0_THAAR</name>
<dbReference type="EMBL" id="CP028339">
    <property type="protein sequence ID" value="AVR87792.1"/>
    <property type="molecule type" value="Genomic_DNA"/>
</dbReference>
<dbReference type="Gene3D" id="3.10.129.10">
    <property type="entry name" value="Hotdog Thioesterase"/>
    <property type="match status" value="1"/>
</dbReference>
<evidence type="ECO:0000313" key="1">
    <source>
        <dbReference type="EMBL" id="AVR87792.1"/>
    </source>
</evidence>
<dbReference type="CDD" id="cd00586">
    <property type="entry name" value="4HBT"/>
    <property type="match status" value="1"/>
</dbReference>
<sequence length="142" mass="15643">MLSNTRTLQVEFGHCDPSGIVFNPHYFVWFDFSVHALLGRAGLTLKSMIDEFGIDGIPLVDNQARFKAPSRWGDDIVIESSIAAVHRSAFEIRHLVRNGGTIAVECSETRVWTAFDREQGRVRAKPLPPRIVALLSGAAPGA</sequence>
<dbReference type="OrthoDB" id="21822at2"/>
<dbReference type="KEGG" id="tak:Tharo_0850"/>
<dbReference type="RefSeq" id="WP_107220125.1">
    <property type="nucleotide sequence ID" value="NZ_CP028339.1"/>
</dbReference>
<reference evidence="1 2" key="1">
    <citation type="submission" date="2018-03" db="EMBL/GenBank/DDBJ databases">
        <title>Complete genome sequence of Thauera aromatica, a model organism for studying aromatic compound degradation under denitrifying conditions.</title>
        <authorList>
            <person name="Lo H.-Y."/>
            <person name="Goris T."/>
            <person name="Boll M."/>
            <person name="Mueller J.A."/>
        </authorList>
    </citation>
    <scope>NUCLEOTIDE SEQUENCE [LARGE SCALE GENOMIC DNA]</scope>
    <source>
        <strain evidence="1 2">K172</strain>
    </source>
</reference>
<gene>
    <name evidence="1" type="ORF">Tharo_0850</name>
</gene>
<proteinExistence type="predicted"/>
<dbReference type="AlphaFoldDB" id="A0A2R4BKL0"/>
<organism evidence="1 2">
    <name type="scientific">Thauera aromatica K172</name>
    <dbReference type="NCBI Taxonomy" id="44139"/>
    <lineage>
        <taxon>Bacteria</taxon>
        <taxon>Pseudomonadati</taxon>
        <taxon>Pseudomonadota</taxon>
        <taxon>Betaproteobacteria</taxon>
        <taxon>Rhodocyclales</taxon>
        <taxon>Zoogloeaceae</taxon>
        <taxon>Thauera</taxon>
    </lineage>
</organism>